<accession>A0A392NLU2</accession>
<dbReference type="AlphaFoldDB" id="A0A392NLU2"/>
<name>A0A392NLU2_9FABA</name>
<evidence type="ECO:0000313" key="3">
    <source>
        <dbReference type="Proteomes" id="UP000265520"/>
    </source>
</evidence>
<dbReference type="Proteomes" id="UP000265520">
    <property type="component" value="Unassembled WGS sequence"/>
</dbReference>
<protein>
    <submittedName>
        <fullName evidence="2">GDSL esterase/lipase</fullName>
    </submittedName>
</protein>
<evidence type="ECO:0000256" key="1">
    <source>
        <dbReference type="ARBA" id="ARBA00008668"/>
    </source>
</evidence>
<sequence length="42" mass="4422">ELLGFTDFIPPFVNIVGSDILKGVNYASGATGIRAESGKHMV</sequence>
<dbReference type="EMBL" id="LXQA010044275">
    <property type="protein sequence ID" value="MCI00801.1"/>
    <property type="molecule type" value="Genomic_DNA"/>
</dbReference>
<proteinExistence type="inferred from homology"/>
<reference evidence="2 3" key="1">
    <citation type="journal article" date="2018" name="Front. Plant Sci.">
        <title>Red Clover (Trifolium pratense) and Zigzag Clover (T. medium) - A Picture of Genomic Similarities and Differences.</title>
        <authorList>
            <person name="Dluhosova J."/>
            <person name="Istvanek J."/>
            <person name="Nedelnik J."/>
            <person name="Repkova J."/>
        </authorList>
    </citation>
    <scope>NUCLEOTIDE SEQUENCE [LARGE SCALE GENOMIC DNA]</scope>
    <source>
        <strain evidence="3">cv. 10/8</strain>
        <tissue evidence="2">Leaf</tissue>
    </source>
</reference>
<keyword evidence="3" id="KW-1185">Reference proteome</keyword>
<comment type="similarity">
    <text evidence="1">Belongs to the 'GDSL' lipolytic enzyme family.</text>
</comment>
<dbReference type="PANTHER" id="PTHR45650:SF75">
    <property type="entry name" value="GDSL-LIKE LIPASE_ACYLHYDROLASE"/>
    <property type="match status" value="1"/>
</dbReference>
<dbReference type="PANTHER" id="PTHR45650">
    <property type="entry name" value="GDSL-LIKE LIPASE/ACYLHYDROLASE-RELATED"/>
    <property type="match status" value="1"/>
</dbReference>
<dbReference type="InterPro" id="IPR051238">
    <property type="entry name" value="GDSL_esterase/lipase"/>
</dbReference>
<organism evidence="2 3">
    <name type="scientific">Trifolium medium</name>
    <dbReference type="NCBI Taxonomy" id="97028"/>
    <lineage>
        <taxon>Eukaryota</taxon>
        <taxon>Viridiplantae</taxon>
        <taxon>Streptophyta</taxon>
        <taxon>Embryophyta</taxon>
        <taxon>Tracheophyta</taxon>
        <taxon>Spermatophyta</taxon>
        <taxon>Magnoliopsida</taxon>
        <taxon>eudicotyledons</taxon>
        <taxon>Gunneridae</taxon>
        <taxon>Pentapetalae</taxon>
        <taxon>rosids</taxon>
        <taxon>fabids</taxon>
        <taxon>Fabales</taxon>
        <taxon>Fabaceae</taxon>
        <taxon>Papilionoideae</taxon>
        <taxon>50 kb inversion clade</taxon>
        <taxon>NPAAA clade</taxon>
        <taxon>Hologalegina</taxon>
        <taxon>IRL clade</taxon>
        <taxon>Trifolieae</taxon>
        <taxon>Trifolium</taxon>
    </lineage>
</organism>
<evidence type="ECO:0000313" key="2">
    <source>
        <dbReference type="EMBL" id="MCI00801.1"/>
    </source>
</evidence>
<feature type="non-terminal residue" evidence="2">
    <location>
        <position position="1"/>
    </location>
</feature>
<comment type="caution">
    <text evidence="2">The sequence shown here is derived from an EMBL/GenBank/DDBJ whole genome shotgun (WGS) entry which is preliminary data.</text>
</comment>